<keyword evidence="7" id="KW-0804">Transcription</keyword>
<dbReference type="Pfam" id="PF08766">
    <property type="entry name" value="DEK_C"/>
    <property type="match status" value="1"/>
</dbReference>
<feature type="compositionally biased region" description="Basic and acidic residues" evidence="10">
    <location>
        <begin position="486"/>
        <end position="497"/>
    </location>
</feature>
<feature type="compositionally biased region" description="Acidic residues" evidence="10">
    <location>
        <begin position="259"/>
        <end position="286"/>
    </location>
</feature>
<dbReference type="Gene3D" id="3.30.559.10">
    <property type="entry name" value="Chloramphenicol acetyltransferase-like domain"/>
    <property type="match status" value="2"/>
</dbReference>
<evidence type="ECO:0000256" key="6">
    <source>
        <dbReference type="ARBA" id="ARBA00023125"/>
    </source>
</evidence>
<dbReference type="Pfam" id="PF02458">
    <property type="entry name" value="Transferase"/>
    <property type="match status" value="1"/>
</dbReference>
<dbReference type="PROSITE" id="PS51998">
    <property type="entry name" value="DEK_C"/>
    <property type="match status" value="1"/>
</dbReference>
<dbReference type="PANTHER" id="PTHR13468:SF1">
    <property type="entry name" value="PROTEIN DEK"/>
    <property type="match status" value="1"/>
</dbReference>
<comment type="similarity">
    <text evidence="2">Belongs to the plant acyltransferase family.</text>
</comment>
<evidence type="ECO:0000256" key="9">
    <source>
        <dbReference type="ARBA" id="ARBA00023315"/>
    </source>
</evidence>
<evidence type="ECO:0000256" key="10">
    <source>
        <dbReference type="SAM" id="MobiDB-lite"/>
    </source>
</evidence>
<dbReference type="InterPro" id="IPR023213">
    <property type="entry name" value="CAT-like_dom_sf"/>
</dbReference>
<evidence type="ECO:0000256" key="1">
    <source>
        <dbReference type="ARBA" id="ARBA00004604"/>
    </source>
</evidence>
<comment type="subcellular location">
    <subcellularLocation>
        <location evidence="1">Nucleus</location>
        <location evidence="1">Nucleolus</location>
    </subcellularLocation>
</comment>
<feature type="compositionally biased region" description="Basic and acidic residues" evidence="10">
    <location>
        <begin position="343"/>
        <end position="353"/>
    </location>
</feature>
<evidence type="ECO:0000256" key="5">
    <source>
        <dbReference type="ARBA" id="ARBA00023015"/>
    </source>
</evidence>
<keyword evidence="9" id="KW-0012">Acyltransferase</keyword>
<feature type="domain" description="DEK-C" evidence="11">
    <location>
        <begin position="415"/>
        <end position="470"/>
    </location>
</feature>
<protein>
    <recommendedName>
        <fullName evidence="11">DEK-C domain-containing protein</fullName>
    </recommendedName>
</protein>
<dbReference type="Gene3D" id="1.10.10.60">
    <property type="entry name" value="Homeodomain-like"/>
    <property type="match status" value="1"/>
</dbReference>
<feature type="region of interest" description="Disordered" evidence="10">
    <location>
        <begin position="470"/>
        <end position="505"/>
    </location>
</feature>
<evidence type="ECO:0000256" key="8">
    <source>
        <dbReference type="ARBA" id="ARBA00023242"/>
    </source>
</evidence>
<dbReference type="SUPFAM" id="SSF109715">
    <property type="entry name" value="DEK C-terminal domain"/>
    <property type="match status" value="1"/>
</dbReference>
<evidence type="ECO:0000313" key="13">
    <source>
        <dbReference type="Proteomes" id="UP001341281"/>
    </source>
</evidence>
<evidence type="ECO:0000259" key="11">
    <source>
        <dbReference type="PROSITE" id="PS51998"/>
    </source>
</evidence>
<feature type="compositionally biased region" description="Acidic residues" evidence="10">
    <location>
        <begin position="473"/>
        <end position="485"/>
    </location>
</feature>
<dbReference type="EMBL" id="CP144748">
    <property type="protein sequence ID" value="WVZ67603.1"/>
    <property type="molecule type" value="Genomic_DNA"/>
</dbReference>
<evidence type="ECO:0000256" key="2">
    <source>
        <dbReference type="ARBA" id="ARBA00009861"/>
    </source>
</evidence>
<keyword evidence="6" id="KW-0238">DNA-binding</keyword>
<sequence length="953" mass="102507">MAAADAKPATPPAADPPADKEAGSEPPAAPEEATPAEATPKQPEKKRGRRKKGEAAETKKTPPPSRKSGPAAERPSRERKTVERYAELAPRVTPAKKSPAILQGSGTKLKDIPNVSFKLSKRKIDENLQSLHTLMYGRKSNNHFLKRNISQFSGFVWTDNEEKHRSRIKEKLDKFNKEKLLDFCEILDIHVSRATTKKEEVSAKVLEFLESPYITRDVVLTDKKKGKKRGRRPKGSGEATSESAPAEKKRKRAQKQAAEDGEENGDEEDAGSEDASSGEEGDGDSESNDHAVSDDEPDEPPAKKKSTDVKQVKKETVPNSKEKDTPGKKASTKPAKGASKPSQDIKNEPDVGVKKVGKRAKSSKGSDIPPDSNKANEKVSRSKKDDGKESQNNKAARSSNKNKGKGKGGADAGTAPTTEQLHAVVSSILKEVDFNTATLADILRQLGTHFGMDLMDRKAEVKRIIEEVINSMSDDEGEDSGDEAEDNNKEDKSKGDADEGEENSLHFLPHHRKVGVLELRIGQQGEPSLVPPAEETPTGLYYLSNLDQNIAVIVQTVYCFRPAADDDGGGRSACDVLRESLAKVLVHYYPLAGRLTISGEGKLAVDCTGEGAVFVEAEADCAMADIGDVTEPDPSVLGKLVYSVPGAKNILEMPLLAAQVTKFKCGGFVLGLAINHCMFDGVGAMQFVNSWGETARGLPLSLPPVLDRAVLRARDPPKVDFPHHEFAQITAADDEADGDDDVDDSSPLLHRSFRFTPACIARVKALVALEEGGRAPTTFEALAGFVWRARTRALGMAPARRSKLLFAVDGRPRFSPPLPAGYFGNAIVLTSAACAAGELAASLPRAVRLVRGAVEAVTDAYMRSAVDYFEATRARPSLASTLLITAWSRLPFRAADFGWGPPAAYGPAALPEKEVALFLSCGEEGGGGVRVLLGLPPAAMAEFQRLVEEVTAA</sequence>
<gene>
    <name evidence="12" type="ORF">U9M48_016656</name>
</gene>
<feature type="region of interest" description="Disordered" evidence="10">
    <location>
        <begin position="221"/>
        <end position="415"/>
    </location>
</feature>
<feature type="compositionally biased region" description="Basic residues" evidence="10">
    <location>
        <begin position="224"/>
        <end position="234"/>
    </location>
</feature>
<feature type="compositionally biased region" description="Low complexity" evidence="10">
    <location>
        <begin position="24"/>
        <end position="41"/>
    </location>
</feature>
<feature type="compositionally biased region" description="Basic and acidic residues" evidence="10">
    <location>
        <begin position="374"/>
        <end position="391"/>
    </location>
</feature>
<dbReference type="GO" id="GO:0005730">
    <property type="term" value="C:nucleolus"/>
    <property type="evidence" value="ECO:0007669"/>
    <property type="project" value="UniProtKB-SubCell"/>
</dbReference>
<keyword evidence="13" id="KW-1185">Reference proteome</keyword>
<keyword evidence="3" id="KW-0808">Transferase</keyword>
<dbReference type="InterPro" id="IPR014876">
    <property type="entry name" value="DEK_C"/>
</dbReference>
<organism evidence="12 13">
    <name type="scientific">Paspalum notatum var. saurae</name>
    <dbReference type="NCBI Taxonomy" id="547442"/>
    <lineage>
        <taxon>Eukaryota</taxon>
        <taxon>Viridiplantae</taxon>
        <taxon>Streptophyta</taxon>
        <taxon>Embryophyta</taxon>
        <taxon>Tracheophyta</taxon>
        <taxon>Spermatophyta</taxon>
        <taxon>Magnoliopsida</taxon>
        <taxon>Liliopsida</taxon>
        <taxon>Poales</taxon>
        <taxon>Poaceae</taxon>
        <taxon>PACMAD clade</taxon>
        <taxon>Panicoideae</taxon>
        <taxon>Andropogonodae</taxon>
        <taxon>Paspaleae</taxon>
        <taxon>Paspalinae</taxon>
        <taxon>Paspalum</taxon>
    </lineage>
</organism>
<dbReference type="GO" id="GO:0006325">
    <property type="term" value="P:chromatin organization"/>
    <property type="evidence" value="ECO:0007669"/>
    <property type="project" value="UniProtKB-KW"/>
</dbReference>
<feature type="compositionally biased region" description="Basic and acidic residues" evidence="10">
    <location>
        <begin position="74"/>
        <end position="86"/>
    </location>
</feature>
<dbReference type="Proteomes" id="UP001341281">
    <property type="component" value="Chromosome 04"/>
</dbReference>
<evidence type="ECO:0000256" key="4">
    <source>
        <dbReference type="ARBA" id="ARBA00022853"/>
    </source>
</evidence>
<dbReference type="FunFam" id="3.30.559.10:FF:000015">
    <property type="entry name" value="Spermidine hydroxycinnamoyl transferase"/>
    <property type="match status" value="1"/>
</dbReference>
<dbReference type="GO" id="GO:0003677">
    <property type="term" value="F:DNA binding"/>
    <property type="evidence" value="ECO:0007669"/>
    <property type="project" value="UniProtKB-KW"/>
</dbReference>
<dbReference type="InterPro" id="IPR044198">
    <property type="entry name" value="DEK"/>
</dbReference>
<name>A0AAQ3WN24_PASNO</name>
<keyword evidence="5" id="KW-0805">Transcription regulation</keyword>
<reference evidence="12 13" key="1">
    <citation type="submission" date="2024-02" db="EMBL/GenBank/DDBJ databases">
        <title>High-quality chromosome-scale genome assembly of Pensacola bahiagrass (Paspalum notatum Flugge var. saurae).</title>
        <authorList>
            <person name="Vega J.M."/>
            <person name="Podio M."/>
            <person name="Orjuela J."/>
            <person name="Siena L.A."/>
            <person name="Pessino S.C."/>
            <person name="Combes M.C."/>
            <person name="Mariac C."/>
            <person name="Albertini E."/>
            <person name="Pupilli F."/>
            <person name="Ortiz J.P.A."/>
            <person name="Leblanc O."/>
        </authorList>
    </citation>
    <scope>NUCLEOTIDE SEQUENCE [LARGE SCALE GENOMIC DNA]</scope>
    <source>
        <strain evidence="12">R1</strain>
        <tissue evidence="12">Leaf</tissue>
    </source>
</reference>
<feature type="compositionally biased region" description="Basic and acidic residues" evidence="10">
    <location>
        <begin position="300"/>
        <end position="327"/>
    </location>
</feature>
<feature type="region of interest" description="Disordered" evidence="10">
    <location>
        <begin position="1"/>
        <end position="101"/>
    </location>
</feature>
<dbReference type="GO" id="GO:2000779">
    <property type="term" value="P:regulation of double-strand break repair"/>
    <property type="evidence" value="ECO:0007669"/>
    <property type="project" value="TreeGrafter"/>
</dbReference>
<keyword evidence="4" id="KW-0156">Chromatin regulator</keyword>
<evidence type="ECO:0000256" key="3">
    <source>
        <dbReference type="ARBA" id="ARBA00022679"/>
    </source>
</evidence>
<keyword evidence="8" id="KW-0539">Nucleus</keyword>
<dbReference type="GO" id="GO:0016747">
    <property type="term" value="F:acyltransferase activity, transferring groups other than amino-acyl groups"/>
    <property type="evidence" value="ECO:0007669"/>
    <property type="project" value="UniProtKB-ARBA"/>
</dbReference>
<dbReference type="PANTHER" id="PTHR13468">
    <property type="entry name" value="DEK PROTEIN"/>
    <property type="match status" value="1"/>
</dbReference>
<evidence type="ECO:0000256" key="7">
    <source>
        <dbReference type="ARBA" id="ARBA00023163"/>
    </source>
</evidence>
<evidence type="ECO:0000313" key="12">
    <source>
        <dbReference type="EMBL" id="WVZ67603.1"/>
    </source>
</evidence>
<proteinExistence type="inferred from homology"/>
<dbReference type="FunFam" id="1.10.10.60:FF:000220">
    <property type="entry name" value="DEK domain-containing chromatin associated protein"/>
    <property type="match status" value="1"/>
</dbReference>
<dbReference type="AlphaFoldDB" id="A0AAQ3WN24"/>
<accession>A0AAQ3WN24</accession>
<dbReference type="GO" id="GO:0042393">
    <property type="term" value="F:histone binding"/>
    <property type="evidence" value="ECO:0007669"/>
    <property type="project" value="TreeGrafter"/>
</dbReference>